<reference evidence="3 4" key="1">
    <citation type="submission" date="2020-08" db="EMBL/GenBank/DDBJ databases">
        <title>Genomic Encyclopedia of Type Strains, Phase IV (KMG-IV): sequencing the most valuable type-strain genomes for metagenomic binning, comparative biology and taxonomic classification.</title>
        <authorList>
            <person name="Goeker M."/>
        </authorList>
    </citation>
    <scope>NUCLEOTIDE SEQUENCE [LARGE SCALE GENOMIC DNA]</scope>
    <source>
        <strain evidence="3 4">DSM 103733</strain>
    </source>
</reference>
<dbReference type="Proteomes" id="UP000538666">
    <property type="component" value="Unassembled WGS sequence"/>
</dbReference>
<dbReference type="GO" id="GO:0016787">
    <property type="term" value="F:hydrolase activity"/>
    <property type="evidence" value="ECO:0007669"/>
    <property type="project" value="UniProtKB-KW"/>
</dbReference>
<evidence type="ECO:0000313" key="3">
    <source>
        <dbReference type="EMBL" id="MBB6143080.1"/>
    </source>
</evidence>
<dbReference type="AlphaFoldDB" id="A0A841JPL0"/>
<dbReference type="InterPro" id="IPR029058">
    <property type="entry name" value="AB_hydrolase_fold"/>
</dbReference>
<sequence>MHEAGFRTIAPYLRGFGATRFLSLGTPRVGAIAALAQDALDFMDRLGIPRFSVIGHDWGARIGYAIAALEPGRISSLSALSVAFQPRFAFQPPSYDQSRRFWYQFFMCSDKGMKRVTEDPIGFSRFQWNTWSPKGWFTEEDFNNAALAWRNSDYPTITLNSYRSRWLENELRDPRYSGVQAKLNEAERIDVPTLMIQGESDFCDAPSESADLDPHFTRSYKRIVIPGVGHFPHREAPAAVADAILHQLTDGTTE</sequence>
<dbReference type="PRINTS" id="PR00412">
    <property type="entry name" value="EPOXHYDRLASE"/>
</dbReference>
<dbReference type="Pfam" id="PF00561">
    <property type="entry name" value="Abhydrolase_1"/>
    <property type="match status" value="1"/>
</dbReference>
<proteinExistence type="predicted"/>
<dbReference type="PANTHER" id="PTHR43329">
    <property type="entry name" value="EPOXIDE HYDROLASE"/>
    <property type="match status" value="1"/>
</dbReference>
<keyword evidence="4" id="KW-1185">Reference proteome</keyword>
<dbReference type="SUPFAM" id="SSF53474">
    <property type="entry name" value="alpha/beta-Hydrolases"/>
    <property type="match status" value="1"/>
</dbReference>
<accession>A0A841JPL0</accession>
<feature type="domain" description="AB hydrolase-1" evidence="2">
    <location>
        <begin position="4"/>
        <end position="235"/>
    </location>
</feature>
<name>A0A841JPL0_9BACT</name>
<organism evidence="3 4">
    <name type="scientific">Silvibacterium bohemicum</name>
    <dbReference type="NCBI Taxonomy" id="1577686"/>
    <lineage>
        <taxon>Bacteria</taxon>
        <taxon>Pseudomonadati</taxon>
        <taxon>Acidobacteriota</taxon>
        <taxon>Terriglobia</taxon>
        <taxon>Terriglobales</taxon>
        <taxon>Acidobacteriaceae</taxon>
        <taxon>Silvibacterium</taxon>
    </lineage>
</organism>
<evidence type="ECO:0000256" key="1">
    <source>
        <dbReference type="ARBA" id="ARBA00022801"/>
    </source>
</evidence>
<comment type="caution">
    <text evidence="3">The sequence shown here is derived from an EMBL/GenBank/DDBJ whole genome shotgun (WGS) entry which is preliminary data.</text>
</comment>
<dbReference type="InterPro" id="IPR000073">
    <property type="entry name" value="AB_hydrolase_1"/>
</dbReference>
<dbReference type="Gene3D" id="3.40.50.1820">
    <property type="entry name" value="alpha/beta hydrolase"/>
    <property type="match status" value="1"/>
</dbReference>
<keyword evidence="1" id="KW-0378">Hydrolase</keyword>
<dbReference type="InterPro" id="IPR000639">
    <property type="entry name" value="Epox_hydrolase-like"/>
</dbReference>
<evidence type="ECO:0000313" key="4">
    <source>
        <dbReference type="Proteomes" id="UP000538666"/>
    </source>
</evidence>
<evidence type="ECO:0000259" key="2">
    <source>
        <dbReference type="Pfam" id="PF00561"/>
    </source>
</evidence>
<dbReference type="EMBL" id="JACHEK010000002">
    <property type="protein sequence ID" value="MBB6143080.1"/>
    <property type="molecule type" value="Genomic_DNA"/>
</dbReference>
<protein>
    <submittedName>
        <fullName evidence="3">Pimeloyl-ACP methyl ester carboxylesterase</fullName>
    </submittedName>
</protein>
<gene>
    <name evidence="3" type="ORF">HNQ77_001024</name>
</gene>